<dbReference type="EMBL" id="BIFR01000001">
    <property type="protein sequence ID" value="GCE14211.1"/>
    <property type="molecule type" value="Genomic_DNA"/>
</dbReference>
<evidence type="ECO:0000256" key="1">
    <source>
        <dbReference type="SAM" id="Phobius"/>
    </source>
</evidence>
<feature type="transmembrane region" description="Helical" evidence="1">
    <location>
        <begin position="66"/>
        <end position="86"/>
    </location>
</feature>
<proteinExistence type="predicted"/>
<reference evidence="3" key="2">
    <citation type="journal article" date="2019" name="Int. J. Syst. Evol. Microbiol.">
        <title>Tengunoibacter tsumagoiensis gen. nov., sp. nov., Dictyobacter kobayashii sp. nov., Dictyobacter alpinus sp. nov., and description of Dictyobacteraceae fam. nov. within the order Ktedonobacterales isolated from Tengu-no-mugimeshi, a soil-like granular mass of micro-organisms, and emended descriptions of the genera Ktedonobacter and Dictyobacter.</title>
        <authorList>
            <person name="Wang C."/>
            <person name="Zheng Y."/>
            <person name="Sakai Y."/>
            <person name="Toyoda A."/>
            <person name="Minakuchi Y."/>
            <person name="Abe K."/>
            <person name="Yokota A."/>
            <person name="Yabe S."/>
        </authorList>
    </citation>
    <scope>NUCLEOTIDE SEQUENCE</scope>
    <source>
        <strain evidence="3">Uno3</strain>
    </source>
</reference>
<sequence>MTTIPTLPDSVLLLLPLLVTVIAGWLSQDTLAPWINALISAVVMIACAALAAMFTDRLVGDLSIDFMLIVAYCYALIKCGVLAPLYRFLLARPSPIAPILPASKVPTVTDANKIATADTAPMKPISGP</sequence>
<name>A0A402A5G9_9CHLR</name>
<keyword evidence="1" id="KW-1133">Transmembrane helix</keyword>
<keyword evidence="4" id="KW-1185">Reference proteome</keyword>
<keyword evidence="1" id="KW-0812">Transmembrane</keyword>
<protein>
    <submittedName>
        <fullName evidence="3">Uncharacterized protein</fullName>
    </submittedName>
</protein>
<dbReference type="RefSeq" id="WP_126581680.1">
    <property type="nucleotide sequence ID" value="NZ_BIFR01000001.1"/>
</dbReference>
<evidence type="ECO:0000313" key="2">
    <source>
        <dbReference type="EMBL" id="GCE14211.1"/>
    </source>
</evidence>
<reference evidence="4" key="1">
    <citation type="submission" date="2018-12" db="EMBL/GenBank/DDBJ databases">
        <title>Tengunoibacter tsumagoiensis gen. nov., sp. nov., Dictyobacter kobayashii sp. nov., D. alpinus sp. nov., and D. joshuensis sp. nov. and description of Dictyobacteraceae fam. nov. within the order Ktedonobacterales isolated from Tengu-no-mugimeshi.</title>
        <authorList>
            <person name="Wang C.M."/>
            <person name="Zheng Y."/>
            <person name="Sakai Y."/>
            <person name="Toyoda A."/>
            <person name="Minakuchi Y."/>
            <person name="Abe K."/>
            <person name="Yokota A."/>
            <person name="Yabe S."/>
        </authorList>
    </citation>
    <scope>NUCLEOTIDE SEQUENCE [LARGE SCALE GENOMIC DNA]</scope>
    <source>
        <strain evidence="4">Uno3</strain>
    </source>
</reference>
<dbReference type="Proteomes" id="UP000287352">
    <property type="component" value="Unassembled WGS sequence"/>
</dbReference>
<dbReference type="EMBL" id="BIFR01000001">
    <property type="protein sequence ID" value="GCE14265.1"/>
    <property type="molecule type" value="Genomic_DNA"/>
</dbReference>
<keyword evidence="1" id="KW-0472">Membrane</keyword>
<evidence type="ECO:0000313" key="3">
    <source>
        <dbReference type="EMBL" id="GCE14265.1"/>
    </source>
</evidence>
<comment type="caution">
    <text evidence="3">The sequence shown here is derived from an EMBL/GenBank/DDBJ whole genome shotgun (WGS) entry which is preliminary data.</text>
</comment>
<gene>
    <name evidence="2" type="ORF">KTT_40700</name>
    <name evidence="3" type="ORF">KTT_41240</name>
</gene>
<organism evidence="3 4">
    <name type="scientific">Tengunoibacter tsumagoiensis</name>
    <dbReference type="NCBI Taxonomy" id="2014871"/>
    <lineage>
        <taxon>Bacteria</taxon>
        <taxon>Bacillati</taxon>
        <taxon>Chloroflexota</taxon>
        <taxon>Ktedonobacteria</taxon>
        <taxon>Ktedonobacterales</taxon>
        <taxon>Dictyobacteraceae</taxon>
        <taxon>Tengunoibacter</taxon>
    </lineage>
</organism>
<dbReference type="AlphaFoldDB" id="A0A402A5G9"/>
<accession>A0A402A5G9</accession>
<feature type="transmembrane region" description="Helical" evidence="1">
    <location>
        <begin position="34"/>
        <end position="54"/>
    </location>
</feature>
<evidence type="ECO:0000313" key="4">
    <source>
        <dbReference type="Proteomes" id="UP000287352"/>
    </source>
</evidence>
<feature type="transmembrane region" description="Helical" evidence="1">
    <location>
        <begin position="12"/>
        <end position="28"/>
    </location>
</feature>